<evidence type="ECO:0000313" key="2">
    <source>
        <dbReference type="EMBL" id="ATZ21631.1"/>
    </source>
</evidence>
<dbReference type="EMBL" id="CP024969">
    <property type="protein sequence ID" value="ATZ21631.1"/>
    <property type="molecule type" value="Genomic_DNA"/>
</dbReference>
<reference evidence="2 3" key="1">
    <citation type="submission" date="2017-11" db="EMBL/GenBank/DDBJ databases">
        <title>Genome sequence of Mesoplasma tabanidae BARC 857 (ATCC 49584).</title>
        <authorList>
            <person name="Lo W.-S."/>
            <person name="Kuo C.-H."/>
        </authorList>
    </citation>
    <scope>NUCLEOTIDE SEQUENCE [LARGE SCALE GENOMIC DNA]</scope>
    <source>
        <strain evidence="2 3">BARC 857</strain>
    </source>
</reference>
<dbReference type="RefSeq" id="WP_100679566.1">
    <property type="nucleotide sequence ID" value="NZ_CP024969.1"/>
</dbReference>
<dbReference type="OrthoDB" id="391952at2"/>
<dbReference type="InterPro" id="IPR054816">
    <property type="entry name" value="Lipoprotein_mollicutes-type_CS"/>
</dbReference>
<keyword evidence="1" id="KW-0732">Signal</keyword>
<evidence type="ECO:0000256" key="1">
    <source>
        <dbReference type="SAM" id="SignalP"/>
    </source>
</evidence>
<dbReference type="KEGG" id="mtab:MTABA_v1c04320"/>
<name>A0A2K8P4F4_9MOLU</name>
<sequence length="350" mass="39083">MKKLIALLGATTLTAASASVVVACGNTTVPEYENFAKLANATRPTLDKNGEVQKNGSTLVYYIGAQDNLSSLSFEYALKEATVVSQNASLDEAFAKVNEANGSSNDFAGNFKKIGNTFESNDENGEDGLNLAQTSVTYNKKKKLWYFENQTDLMTFSAKATGEKIEMHGTTVETVSDLWTDKATKKILNDWIKPSVARMVYSKNGQTIWDKTKDATKIKTINEEINSRVDAIKSSKGPLFLIIRNGEFVGYLNGFEVYANQIKPGDNTSLRSKKYDSTDLTHKFNESIMNVVHTKNVMTTTYESTNTSFDLNSKSKGNWKWEHWDNWVIRDSKTSSESDSSSYSYNLNRY</sequence>
<keyword evidence="3" id="KW-1185">Reference proteome</keyword>
<dbReference type="Proteomes" id="UP000232223">
    <property type="component" value="Chromosome"/>
</dbReference>
<gene>
    <name evidence="2" type="ORF">MTABA_v1c04320</name>
</gene>
<evidence type="ECO:0008006" key="4">
    <source>
        <dbReference type="Google" id="ProtNLM"/>
    </source>
</evidence>
<organism evidence="2 3">
    <name type="scientific">Mesoplasma tabanidae</name>
    <dbReference type="NCBI Taxonomy" id="219745"/>
    <lineage>
        <taxon>Bacteria</taxon>
        <taxon>Bacillati</taxon>
        <taxon>Mycoplasmatota</taxon>
        <taxon>Mollicutes</taxon>
        <taxon>Entomoplasmatales</taxon>
        <taxon>Entomoplasmataceae</taxon>
        <taxon>Mesoplasma</taxon>
    </lineage>
</organism>
<feature type="chain" id="PRO_5014946813" description="Lipoprotein" evidence="1">
    <location>
        <begin position="19"/>
        <end position="350"/>
    </location>
</feature>
<feature type="signal peptide" evidence="1">
    <location>
        <begin position="1"/>
        <end position="18"/>
    </location>
</feature>
<dbReference type="PROSITE" id="PS51257">
    <property type="entry name" value="PROKAR_LIPOPROTEIN"/>
    <property type="match status" value="1"/>
</dbReference>
<dbReference type="AlphaFoldDB" id="A0A2K8P4F4"/>
<accession>A0A2K8P4F4</accession>
<evidence type="ECO:0000313" key="3">
    <source>
        <dbReference type="Proteomes" id="UP000232223"/>
    </source>
</evidence>
<proteinExistence type="predicted"/>
<dbReference type="NCBIfam" id="NF038029">
    <property type="entry name" value="LP_plasma"/>
    <property type="match status" value="1"/>
</dbReference>
<dbReference type="NCBIfam" id="NF045726">
    <property type="entry name" value="XXplasma_LP"/>
    <property type="match status" value="1"/>
</dbReference>
<protein>
    <recommendedName>
        <fullName evidence="4">Lipoprotein</fullName>
    </recommendedName>
</protein>